<accession>A0A074YV44</accession>
<dbReference type="Proteomes" id="UP000054324">
    <property type="component" value="Unassembled WGS sequence"/>
</dbReference>
<sequence>MTKYLIWTVYGAWFAIDTVEGKQKVCTTAEATVEDLIWFGIRFLLQKKTDHHVVMPGKMTIDFYAYTRQQIIIPVPHIWLSALPGQEVENERIQEHAYR</sequence>
<proteinExistence type="predicted"/>
<dbReference type="KEGG" id="ovi:T265_12209"/>
<keyword evidence="2" id="KW-1185">Reference proteome</keyword>
<evidence type="ECO:0000313" key="2">
    <source>
        <dbReference type="Proteomes" id="UP000054324"/>
    </source>
</evidence>
<evidence type="ECO:0000313" key="1">
    <source>
        <dbReference type="EMBL" id="KER18631.1"/>
    </source>
</evidence>
<gene>
    <name evidence="1" type="ORF">T265_12209</name>
</gene>
<dbReference type="RefSeq" id="XP_009177622.1">
    <property type="nucleotide sequence ID" value="XM_009179358.1"/>
</dbReference>
<protein>
    <submittedName>
        <fullName evidence="1">Uncharacterized protein</fullName>
    </submittedName>
</protein>
<dbReference type="AlphaFoldDB" id="A0A074YV44"/>
<reference evidence="1 2" key="1">
    <citation type="submission" date="2013-11" db="EMBL/GenBank/DDBJ databases">
        <title>Opisthorchis viverrini - life in the bile duct.</title>
        <authorList>
            <person name="Young N.D."/>
            <person name="Nagarajan N."/>
            <person name="Lin S.J."/>
            <person name="Korhonen P.K."/>
            <person name="Jex A.R."/>
            <person name="Hall R.S."/>
            <person name="Safavi-Hemami H."/>
            <person name="Kaewkong W."/>
            <person name="Bertrand D."/>
            <person name="Gao S."/>
            <person name="Seet Q."/>
            <person name="Wongkham S."/>
            <person name="Teh B.T."/>
            <person name="Wongkham C."/>
            <person name="Intapan P.M."/>
            <person name="Maleewong W."/>
            <person name="Yang X."/>
            <person name="Hu M."/>
            <person name="Wang Z."/>
            <person name="Hofmann A."/>
            <person name="Sternberg P.W."/>
            <person name="Tan P."/>
            <person name="Wang J."/>
            <person name="Gasser R.B."/>
        </authorList>
    </citation>
    <scope>NUCLEOTIDE SEQUENCE [LARGE SCALE GENOMIC DNA]</scope>
</reference>
<dbReference type="GeneID" id="20326377"/>
<name>A0A074YV44_OPIVI</name>
<dbReference type="EMBL" id="KL599077">
    <property type="protein sequence ID" value="KER18631.1"/>
    <property type="molecule type" value="Genomic_DNA"/>
</dbReference>
<organism evidence="1 2">
    <name type="scientific">Opisthorchis viverrini</name>
    <name type="common">Southeast Asian liver fluke</name>
    <dbReference type="NCBI Taxonomy" id="6198"/>
    <lineage>
        <taxon>Eukaryota</taxon>
        <taxon>Metazoa</taxon>
        <taxon>Spiralia</taxon>
        <taxon>Lophotrochozoa</taxon>
        <taxon>Platyhelminthes</taxon>
        <taxon>Trematoda</taxon>
        <taxon>Digenea</taxon>
        <taxon>Opisthorchiida</taxon>
        <taxon>Opisthorchiata</taxon>
        <taxon>Opisthorchiidae</taxon>
        <taxon>Opisthorchis</taxon>
    </lineage>
</organism>
<dbReference type="CTD" id="20326377"/>